<dbReference type="InterPro" id="IPR050278">
    <property type="entry name" value="Serine_Prot_S9B/DPPIV"/>
</dbReference>
<protein>
    <submittedName>
        <fullName evidence="4">S9 family peptidase</fullName>
    </submittedName>
</protein>
<organism evidence="4 5">
    <name type="scientific">Mucilaginibacter gilvus</name>
    <dbReference type="NCBI Taxonomy" id="2305909"/>
    <lineage>
        <taxon>Bacteria</taxon>
        <taxon>Pseudomonadati</taxon>
        <taxon>Bacteroidota</taxon>
        <taxon>Sphingobacteriia</taxon>
        <taxon>Sphingobacteriales</taxon>
        <taxon>Sphingobacteriaceae</taxon>
        <taxon>Mucilaginibacter</taxon>
    </lineage>
</organism>
<reference evidence="4 5" key="1">
    <citation type="submission" date="2019-01" db="EMBL/GenBank/DDBJ databases">
        <title>Mucilaginibacter antarcticum sp. nov., isolated from antarctic soil.</title>
        <authorList>
            <person name="Yan Y.-Q."/>
            <person name="Du Z.-J."/>
        </authorList>
    </citation>
    <scope>NUCLEOTIDE SEQUENCE [LARGE SCALE GENOMIC DNA]</scope>
    <source>
        <strain evidence="4 5">F01003</strain>
    </source>
</reference>
<dbReference type="PANTHER" id="PTHR11731:SF193">
    <property type="entry name" value="DIPEPTIDYL PEPTIDASE 9"/>
    <property type="match status" value="1"/>
</dbReference>
<proteinExistence type="predicted"/>
<comment type="caution">
    <text evidence="4">The sequence shown here is derived from an EMBL/GenBank/DDBJ whole genome shotgun (WGS) entry which is preliminary data.</text>
</comment>
<sequence>MKKLFTSLLLFIFAGASAQKLETLSIEKIMRDPKWMGVSPSNIRWSDDSKKIYFNWNPKSEERDGLFSITPTNLKPREVATEEQREIAPENGSWNKKRSLKAFERNGDIYLSDVKTGTITQLTSTTEREAIPTFTADESAVLFSKENNLYKLSLAKGQLVQLTNFVKTASGTTKKNTDNQQEKYLKKQQLELFDIIKVEDKDRKLDSIERKEMQPAKLKEIVYGDKRVNSVQLSPDGRYITYRLIQPAEGAKNGIVPNYVTGSGFTEDIPNRTKVGAPQSSSVSYVFDLKRDSVYAISTKEIPGIKDLPDYLKDYPKLLEDRRKANADRKVDIGVPVWSENSKYAVVVVESQDNKDRWIMKLDAASGKLTLLDRQRDEAWIGGPGTGGFFANGSLGFTDNTHFYYQSEASGYSHLYLLDMVNGEKKQLTSGKWEVQTLKLSNDKKTFYFTANIEHPGLTHFYKIPVTGGAPVKLTSMKGGNEIDLSPDEKWLAIRYSYSNKPWELYVQPNKPGAKAVQVTNSTTAEFNSYAWKEPEVISFKNRYGSDIYARVYQPKTADPAKPAVVFVHGAGYLQNVHYWWSSYFREYMFNNMLADNGYTVIDIDYTASSGYGRDMRTGIYRHMGGKDLTDQVDGVKYLIDKYGINPKHVGLYGGSYGGFITLMGLFTQPDVFASGGAIRSVTDWAHYNHGYTSNILNEPFEDDIAYRQSSPIYFANGLKGKLLMLHGMVDQNVNYQDIIRLTQKLIELHKENWELASYPVEDHGFVQPSSWTDEYKRIYKLFEETLKGK</sequence>
<evidence type="ECO:0000256" key="1">
    <source>
        <dbReference type="SAM" id="SignalP"/>
    </source>
</evidence>
<dbReference type="EMBL" id="SBIW01000004">
    <property type="protein sequence ID" value="RWY52463.1"/>
    <property type="molecule type" value="Genomic_DNA"/>
</dbReference>
<evidence type="ECO:0000313" key="4">
    <source>
        <dbReference type="EMBL" id="RWY52463.1"/>
    </source>
</evidence>
<name>A0A3S3VFP1_9SPHI</name>
<dbReference type="Pfam" id="PF00930">
    <property type="entry name" value="DPPIV_N"/>
    <property type="match status" value="2"/>
</dbReference>
<dbReference type="AlphaFoldDB" id="A0A3S3VFP1"/>
<dbReference type="OrthoDB" id="9777457at2"/>
<feature type="domain" description="Dipeptidylpeptidase IV N-terminal" evidence="3">
    <location>
        <begin position="106"/>
        <end position="164"/>
    </location>
</feature>
<accession>A0A3S3VFP1</accession>
<dbReference type="Gene3D" id="2.140.10.30">
    <property type="entry name" value="Dipeptidylpeptidase IV, N-terminal domain"/>
    <property type="match status" value="2"/>
</dbReference>
<evidence type="ECO:0000259" key="2">
    <source>
        <dbReference type="Pfam" id="PF00326"/>
    </source>
</evidence>
<evidence type="ECO:0000313" key="5">
    <source>
        <dbReference type="Proteomes" id="UP000286701"/>
    </source>
</evidence>
<feature type="domain" description="Peptidase S9 prolyl oligopeptidase catalytic" evidence="2">
    <location>
        <begin position="593"/>
        <end position="789"/>
    </location>
</feature>
<gene>
    <name evidence="4" type="ORF">EPL05_11190</name>
</gene>
<dbReference type="Pfam" id="PF07676">
    <property type="entry name" value="PD40"/>
    <property type="match status" value="1"/>
</dbReference>
<evidence type="ECO:0000259" key="3">
    <source>
        <dbReference type="Pfam" id="PF00930"/>
    </source>
</evidence>
<feature type="chain" id="PRO_5018695626" evidence="1">
    <location>
        <begin position="19"/>
        <end position="790"/>
    </location>
</feature>
<dbReference type="SUPFAM" id="SSF82171">
    <property type="entry name" value="DPP6 N-terminal domain-like"/>
    <property type="match status" value="1"/>
</dbReference>
<dbReference type="Pfam" id="PF00326">
    <property type="entry name" value="Peptidase_S9"/>
    <property type="match status" value="1"/>
</dbReference>
<keyword evidence="1" id="KW-0732">Signal</keyword>
<dbReference type="InterPro" id="IPR011659">
    <property type="entry name" value="WD40"/>
</dbReference>
<keyword evidence="5" id="KW-1185">Reference proteome</keyword>
<dbReference type="Proteomes" id="UP000286701">
    <property type="component" value="Unassembled WGS sequence"/>
</dbReference>
<dbReference type="SUPFAM" id="SSF53474">
    <property type="entry name" value="alpha/beta-Hydrolases"/>
    <property type="match status" value="1"/>
</dbReference>
<dbReference type="InterPro" id="IPR001375">
    <property type="entry name" value="Peptidase_S9_cat"/>
</dbReference>
<dbReference type="GO" id="GO:0008236">
    <property type="term" value="F:serine-type peptidase activity"/>
    <property type="evidence" value="ECO:0007669"/>
    <property type="project" value="InterPro"/>
</dbReference>
<dbReference type="GO" id="GO:0008239">
    <property type="term" value="F:dipeptidyl-peptidase activity"/>
    <property type="evidence" value="ECO:0007669"/>
    <property type="project" value="TreeGrafter"/>
</dbReference>
<feature type="domain" description="Dipeptidylpeptidase IV N-terminal" evidence="3">
    <location>
        <begin position="337"/>
        <end position="503"/>
    </location>
</feature>
<dbReference type="RefSeq" id="WP_128534049.1">
    <property type="nucleotide sequence ID" value="NZ_SBIW01000004.1"/>
</dbReference>
<dbReference type="PANTHER" id="PTHR11731">
    <property type="entry name" value="PROTEASE FAMILY S9B,C DIPEPTIDYL-PEPTIDASE IV-RELATED"/>
    <property type="match status" value="1"/>
</dbReference>
<dbReference type="InterPro" id="IPR002469">
    <property type="entry name" value="Peptidase_S9B_N"/>
</dbReference>
<feature type="signal peptide" evidence="1">
    <location>
        <begin position="1"/>
        <end position="18"/>
    </location>
</feature>
<dbReference type="GO" id="GO:0006508">
    <property type="term" value="P:proteolysis"/>
    <property type="evidence" value="ECO:0007669"/>
    <property type="project" value="InterPro"/>
</dbReference>
<dbReference type="Gene3D" id="3.40.50.1820">
    <property type="entry name" value="alpha/beta hydrolase"/>
    <property type="match status" value="1"/>
</dbReference>
<dbReference type="InterPro" id="IPR029058">
    <property type="entry name" value="AB_hydrolase_fold"/>
</dbReference>